<evidence type="ECO:0000313" key="1">
    <source>
        <dbReference type="EMBL" id="JAQ15128.1"/>
    </source>
</evidence>
<protein>
    <submittedName>
        <fullName evidence="1">Uncharacterized protein</fullName>
    </submittedName>
</protein>
<accession>A0A146M5T6</accession>
<proteinExistence type="predicted"/>
<feature type="non-terminal residue" evidence="1">
    <location>
        <position position="1"/>
    </location>
</feature>
<name>A0A146M5T6_LYGHE</name>
<dbReference type="AlphaFoldDB" id="A0A146M5T6"/>
<sequence length="125" mass="13948">ESELLENLEFVCLVVLLLSSSSPARLPVLPRPRLLQYRPPRSPPTLKNLFELGSAQQFGSRPDRARFAYSARRSEEFVEPPTVIRHCKKPQLPPSGLQSDSVGITEGSRRTAQVTFMVICSAVGW</sequence>
<organism evidence="1">
    <name type="scientific">Lygus hesperus</name>
    <name type="common">Western plant bug</name>
    <dbReference type="NCBI Taxonomy" id="30085"/>
    <lineage>
        <taxon>Eukaryota</taxon>
        <taxon>Metazoa</taxon>
        <taxon>Ecdysozoa</taxon>
        <taxon>Arthropoda</taxon>
        <taxon>Hexapoda</taxon>
        <taxon>Insecta</taxon>
        <taxon>Pterygota</taxon>
        <taxon>Neoptera</taxon>
        <taxon>Paraneoptera</taxon>
        <taxon>Hemiptera</taxon>
        <taxon>Heteroptera</taxon>
        <taxon>Panheteroptera</taxon>
        <taxon>Cimicomorpha</taxon>
        <taxon>Miridae</taxon>
        <taxon>Mirini</taxon>
        <taxon>Lygus</taxon>
    </lineage>
</organism>
<dbReference type="EMBL" id="GDHC01003501">
    <property type="protein sequence ID" value="JAQ15128.1"/>
    <property type="molecule type" value="Transcribed_RNA"/>
</dbReference>
<reference evidence="1" key="1">
    <citation type="journal article" date="2016" name="Gigascience">
        <title>De novo construction of an expanded transcriptome assembly for the western tarnished plant bug, Lygus hesperus.</title>
        <authorList>
            <person name="Tassone E.E."/>
            <person name="Geib S.M."/>
            <person name="Hall B."/>
            <person name="Fabrick J.A."/>
            <person name="Brent C.S."/>
            <person name="Hull J.J."/>
        </authorList>
    </citation>
    <scope>NUCLEOTIDE SEQUENCE</scope>
</reference>
<gene>
    <name evidence="1" type="ORF">g.53165</name>
</gene>